<comment type="caution">
    <text evidence="4">The sequence shown here is derived from an EMBL/GenBank/DDBJ whole genome shotgun (WGS) entry which is preliminary data.</text>
</comment>
<accession>W4VF69</accession>
<keyword evidence="1" id="KW-0808">Transferase</keyword>
<organism evidence="4 5">
    <name type="scientific">Gracilibacillus boraciitolerans JCM 21714</name>
    <dbReference type="NCBI Taxonomy" id="1298598"/>
    <lineage>
        <taxon>Bacteria</taxon>
        <taxon>Bacillati</taxon>
        <taxon>Bacillota</taxon>
        <taxon>Bacilli</taxon>
        <taxon>Bacillales</taxon>
        <taxon>Bacillaceae</taxon>
        <taxon>Gracilibacillus</taxon>
    </lineage>
</organism>
<dbReference type="AlphaFoldDB" id="W4VF69"/>
<evidence type="ECO:0000256" key="1">
    <source>
        <dbReference type="ARBA" id="ARBA00022679"/>
    </source>
</evidence>
<proteinExistence type="predicted"/>
<dbReference type="Gene3D" id="1.10.3810.10">
    <property type="entry name" value="Biosynthetic peptidoglycan transglycosylase-like"/>
    <property type="match status" value="1"/>
</dbReference>
<dbReference type="STRING" id="1298598.JCM21714_352"/>
<dbReference type="SUPFAM" id="SSF53955">
    <property type="entry name" value="Lysozyme-like"/>
    <property type="match status" value="1"/>
</dbReference>
<feature type="transmembrane region" description="Helical" evidence="2">
    <location>
        <begin position="29"/>
        <end position="52"/>
    </location>
</feature>
<dbReference type="GO" id="GO:0030288">
    <property type="term" value="C:outer membrane-bounded periplasmic space"/>
    <property type="evidence" value="ECO:0007669"/>
    <property type="project" value="TreeGrafter"/>
</dbReference>
<dbReference type="InterPro" id="IPR023346">
    <property type="entry name" value="Lysozyme-like_dom_sf"/>
</dbReference>
<evidence type="ECO:0000313" key="4">
    <source>
        <dbReference type="EMBL" id="GAE91404.1"/>
    </source>
</evidence>
<dbReference type="PANTHER" id="PTHR32282:SF29">
    <property type="entry name" value="PENICILLIN-BINDING PROTEIN 1A"/>
    <property type="match status" value="1"/>
</dbReference>
<sequence length="158" mass="17515">MADKSQSRIARREQLKKTKSQKKPIWKKVIKYALIAILLIGLGIGGLFIYYISTAPELDAELLSDPGSTNLYDINEEVFAKLGAEKRTKIQHGDLPKLLEDAILATEDVRFYDHMGIDLKRIGGGAIIANFRDGFGSQGASTITQQVVKGSFYPMIKN</sequence>
<name>W4VF69_9BACI</name>
<protein>
    <submittedName>
        <fullName evidence="4">Multimodular transpeptidase-transglycosylase</fullName>
    </submittedName>
</protein>
<dbReference type="EMBL" id="BAVS01000001">
    <property type="protein sequence ID" value="GAE91404.1"/>
    <property type="molecule type" value="Genomic_DNA"/>
</dbReference>
<dbReference type="Proteomes" id="UP000019102">
    <property type="component" value="Unassembled WGS sequence"/>
</dbReference>
<evidence type="ECO:0000259" key="3">
    <source>
        <dbReference type="Pfam" id="PF00912"/>
    </source>
</evidence>
<dbReference type="GO" id="GO:0009252">
    <property type="term" value="P:peptidoglycan biosynthetic process"/>
    <property type="evidence" value="ECO:0007669"/>
    <property type="project" value="TreeGrafter"/>
</dbReference>
<dbReference type="GO" id="GO:0008955">
    <property type="term" value="F:peptidoglycan glycosyltransferase activity"/>
    <property type="evidence" value="ECO:0007669"/>
    <property type="project" value="TreeGrafter"/>
</dbReference>
<dbReference type="Pfam" id="PF00912">
    <property type="entry name" value="Transgly"/>
    <property type="match status" value="1"/>
</dbReference>
<keyword evidence="5" id="KW-1185">Reference proteome</keyword>
<evidence type="ECO:0000313" key="5">
    <source>
        <dbReference type="Proteomes" id="UP000019102"/>
    </source>
</evidence>
<keyword evidence="2" id="KW-0812">Transmembrane</keyword>
<dbReference type="PANTHER" id="PTHR32282">
    <property type="entry name" value="BINDING PROTEIN TRANSPEPTIDASE, PUTATIVE-RELATED"/>
    <property type="match status" value="1"/>
</dbReference>
<dbReference type="InterPro" id="IPR036950">
    <property type="entry name" value="PBP_transglycosylase"/>
</dbReference>
<gene>
    <name evidence="4" type="ORF">JCM21714_352</name>
</gene>
<feature type="domain" description="Glycosyl transferase family 51" evidence="3">
    <location>
        <begin position="77"/>
        <end position="152"/>
    </location>
</feature>
<reference evidence="4 5" key="1">
    <citation type="journal article" date="2014" name="Genome Announc.">
        <title>Draft Genome Sequence of the Boron-Tolerant and Moderately Halotolerant Bacterium Gracilibacillus boraciitolerans JCM 21714T.</title>
        <authorList>
            <person name="Ahmed I."/>
            <person name="Oshima K."/>
            <person name="Suda W."/>
            <person name="Kitamura K."/>
            <person name="Iida T."/>
            <person name="Ohmori Y."/>
            <person name="Fujiwara T."/>
            <person name="Hattori M."/>
            <person name="Ohkuma M."/>
        </authorList>
    </citation>
    <scope>NUCLEOTIDE SEQUENCE [LARGE SCALE GENOMIC DNA]</scope>
    <source>
        <strain evidence="4 5">JCM 21714</strain>
    </source>
</reference>
<keyword evidence="2" id="KW-1133">Transmembrane helix</keyword>
<dbReference type="InterPro" id="IPR001264">
    <property type="entry name" value="Glyco_trans_51"/>
</dbReference>
<keyword evidence="2" id="KW-0472">Membrane</keyword>
<evidence type="ECO:0000256" key="2">
    <source>
        <dbReference type="SAM" id="Phobius"/>
    </source>
</evidence>
<dbReference type="InterPro" id="IPR050396">
    <property type="entry name" value="Glycosyltr_51/Transpeptidase"/>
</dbReference>
<dbReference type="eggNOG" id="COG0744">
    <property type="taxonomic scope" value="Bacteria"/>
</dbReference>